<evidence type="ECO:0000313" key="2">
    <source>
        <dbReference type="EMBL" id="PNI42554.1"/>
    </source>
</evidence>
<dbReference type="EMBL" id="NBAG03000309">
    <property type="protein sequence ID" value="PNI42553.1"/>
    <property type="molecule type" value="Genomic_DNA"/>
</dbReference>
<dbReference type="Proteomes" id="UP000236370">
    <property type="component" value="Unassembled WGS sequence"/>
</dbReference>
<proteinExistence type="predicted"/>
<dbReference type="AlphaFoldDB" id="A0A2J8L5L0"/>
<protein>
    <submittedName>
        <fullName evidence="1">TMEM150A isoform 8</fullName>
    </submittedName>
    <submittedName>
        <fullName evidence="2">TMEM150A isoform 9</fullName>
    </submittedName>
</protein>
<evidence type="ECO:0000313" key="1">
    <source>
        <dbReference type="EMBL" id="PNI42553.1"/>
    </source>
</evidence>
<evidence type="ECO:0000313" key="3">
    <source>
        <dbReference type="Proteomes" id="UP000236370"/>
    </source>
</evidence>
<sequence length="45" mass="4706">MYALWRTGMKDSADNLALKLPSSLSPLGPEAATSQTATLSLTALL</sequence>
<accession>A0A2J8L5L0</accession>
<gene>
    <name evidence="2" type="ORF">CK820_G0032495</name>
</gene>
<dbReference type="EMBL" id="NBAG03000309">
    <property type="protein sequence ID" value="PNI42554.1"/>
    <property type="molecule type" value="Genomic_DNA"/>
</dbReference>
<comment type="caution">
    <text evidence="2">The sequence shown here is derived from an EMBL/GenBank/DDBJ whole genome shotgun (WGS) entry which is preliminary data.</text>
</comment>
<name>A0A2J8L5L0_PANTR</name>
<reference evidence="2 3" key="1">
    <citation type="submission" date="2017-12" db="EMBL/GenBank/DDBJ databases">
        <title>High-resolution comparative analysis of great ape genomes.</title>
        <authorList>
            <person name="Pollen A."/>
            <person name="Hastie A."/>
            <person name="Hormozdiari F."/>
            <person name="Dougherty M."/>
            <person name="Liu R."/>
            <person name="Chaisson M."/>
            <person name="Hoppe E."/>
            <person name="Hill C."/>
            <person name="Pang A."/>
            <person name="Hillier L."/>
            <person name="Baker C."/>
            <person name="Armstrong J."/>
            <person name="Shendure J."/>
            <person name="Paten B."/>
            <person name="Wilson R."/>
            <person name="Chao H."/>
            <person name="Schneider V."/>
            <person name="Ventura M."/>
            <person name="Kronenberg Z."/>
            <person name="Murali S."/>
            <person name="Gordon D."/>
            <person name="Cantsilieris S."/>
            <person name="Munson K."/>
            <person name="Nelson B."/>
            <person name="Raja A."/>
            <person name="Underwood J."/>
            <person name="Diekhans M."/>
            <person name="Fiddes I."/>
            <person name="Haussler D."/>
            <person name="Eichler E."/>
        </authorList>
    </citation>
    <scope>NUCLEOTIDE SEQUENCE [LARGE SCALE GENOMIC DNA]</scope>
    <source>
        <strain evidence="2">Yerkes chimp pedigree #C0471</strain>
        <tissue evidence="2">Blood</tissue>
    </source>
</reference>
<organism evidence="2 3">
    <name type="scientific">Pan troglodytes</name>
    <name type="common">Chimpanzee</name>
    <dbReference type="NCBI Taxonomy" id="9598"/>
    <lineage>
        <taxon>Eukaryota</taxon>
        <taxon>Metazoa</taxon>
        <taxon>Chordata</taxon>
        <taxon>Craniata</taxon>
        <taxon>Vertebrata</taxon>
        <taxon>Euteleostomi</taxon>
        <taxon>Mammalia</taxon>
        <taxon>Eutheria</taxon>
        <taxon>Euarchontoglires</taxon>
        <taxon>Primates</taxon>
        <taxon>Haplorrhini</taxon>
        <taxon>Catarrhini</taxon>
        <taxon>Hominidae</taxon>
        <taxon>Pan</taxon>
    </lineage>
</organism>